<organism evidence="1 2">
    <name type="scientific">Desulfoprunum benzoelyticum</name>
    <dbReference type="NCBI Taxonomy" id="1506996"/>
    <lineage>
        <taxon>Bacteria</taxon>
        <taxon>Pseudomonadati</taxon>
        <taxon>Thermodesulfobacteriota</taxon>
        <taxon>Desulfobulbia</taxon>
        <taxon>Desulfobulbales</taxon>
        <taxon>Desulfobulbaceae</taxon>
        <taxon>Desulfoprunum</taxon>
    </lineage>
</organism>
<protein>
    <submittedName>
        <fullName evidence="1">Putative metal-binding protein</fullName>
    </submittedName>
</protein>
<dbReference type="InterPro" id="IPR014958">
    <property type="entry name" value="DGC"/>
</dbReference>
<dbReference type="RefSeq" id="WP_183351671.1">
    <property type="nucleotide sequence ID" value="NZ_JACHEO010000016.1"/>
</dbReference>
<comment type="caution">
    <text evidence="1">The sequence shown here is derived from an EMBL/GenBank/DDBJ whole genome shotgun (WGS) entry which is preliminary data.</text>
</comment>
<name>A0A840V531_9BACT</name>
<reference evidence="1 2" key="1">
    <citation type="submission" date="2020-08" db="EMBL/GenBank/DDBJ databases">
        <title>Genomic Encyclopedia of Type Strains, Phase IV (KMG-IV): sequencing the most valuable type-strain genomes for metagenomic binning, comparative biology and taxonomic classification.</title>
        <authorList>
            <person name="Goeker M."/>
        </authorList>
    </citation>
    <scope>NUCLEOTIDE SEQUENCE [LARGE SCALE GENOMIC DNA]</scope>
    <source>
        <strain evidence="1 2">DSM 28570</strain>
    </source>
</reference>
<keyword evidence="2" id="KW-1185">Reference proteome</keyword>
<evidence type="ECO:0000313" key="1">
    <source>
        <dbReference type="EMBL" id="MBB5348849.1"/>
    </source>
</evidence>
<dbReference type="Proteomes" id="UP000539642">
    <property type="component" value="Unassembled WGS sequence"/>
</dbReference>
<sequence>MMLPCAGACSVGQLSHQAAVELTAAGFGRMYSLAAIAAGLPSAAADAGKVRMIVAIDGCDTGCSRRILEQRGIGCNHQLIITDLGIDREDGLQIDGEQLQLVKDAIQACCAEVQPIVRLGGCMCGI</sequence>
<accession>A0A840V531</accession>
<proteinExistence type="predicted"/>
<dbReference type="Pfam" id="PF08859">
    <property type="entry name" value="DGC"/>
    <property type="match status" value="1"/>
</dbReference>
<gene>
    <name evidence="1" type="ORF">HNQ81_002590</name>
</gene>
<dbReference type="AlphaFoldDB" id="A0A840V531"/>
<evidence type="ECO:0000313" key="2">
    <source>
        <dbReference type="Proteomes" id="UP000539642"/>
    </source>
</evidence>
<dbReference type="EMBL" id="JACHEO010000016">
    <property type="protein sequence ID" value="MBB5348849.1"/>
    <property type="molecule type" value="Genomic_DNA"/>
</dbReference>